<dbReference type="EMBL" id="JAHDTB010000001">
    <property type="protein sequence ID" value="MBW8286136.1"/>
    <property type="molecule type" value="Genomic_DNA"/>
</dbReference>
<feature type="signal peptide" evidence="1">
    <location>
        <begin position="1"/>
        <end position="21"/>
    </location>
</feature>
<reference evidence="2 3" key="1">
    <citation type="submission" date="2021-05" db="EMBL/GenBank/DDBJ databases">
        <title>Draft Whole Genome Sequencing Of Biosensor Chromobacterium violaceum Strain CV026 Reveals A Regulatory RNA In Chromobacterium violaceum Phenotype Regulatory Network.</title>
        <authorList>
            <person name="Hong K.W."/>
            <person name="Chan K.G."/>
            <person name="Chang C.-Y."/>
        </authorList>
    </citation>
    <scope>NUCLEOTIDE SEQUENCE [LARGE SCALE GENOMIC DNA]</scope>
    <source>
        <strain evidence="2 3">ATCC 31532</strain>
    </source>
</reference>
<evidence type="ECO:0000313" key="2">
    <source>
        <dbReference type="EMBL" id="MBW8286136.1"/>
    </source>
</evidence>
<protein>
    <submittedName>
        <fullName evidence="2">Uncharacterized protein</fullName>
    </submittedName>
</protein>
<sequence length="269" mass="28795">MKKSFYPLLGLLLSAAGGALAAPITNFDSDPVIDLAGQLRGQQHAGRAVAAQALDAAASAAILREAGDRRQLLDPMSIPKNDSRMVAAHPEFSRRQGQLLTVSTPAGQRLQFKSWKIAKGDGDSSTFLYQGPLAGNALQRVDLQFGHDAPGSLLIDNRSGKVFFTYSTENMVSASPDGSALLQLQNSPDWRLQLVSLPNTEQGSLFCSLSDASVETVFKSWRGNSLGLQLEKGGQKLALRFSRNGGDWQVAASQPAQLAKLGLRCSQSR</sequence>
<keyword evidence="3" id="KW-1185">Reference proteome</keyword>
<keyword evidence="1" id="KW-0732">Signal</keyword>
<evidence type="ECO:0000256" key="1">
    <source>
        <dbReference type="SAM" id="SignalP"/>
    </source>
</evidence>
<name>A0ABS7F825_9NEIS</name>
<evidence type="ECO:0000313" key="3">
    <source>
        <dbReference type="Proteomes" id="UP000711178"/>
    </source>
</evidence>
<comment type="caution">
    <text evidence="2">The sequence shown here is derived from an EMBL/GenBank/DDBJ whole genome shotgun (WGS) entry which is preliminary data.</text>
</comment>
<dbReference type="Proteomes" id="UP000711178">
    <property type="component" value="Unassembled WGS sequence"/>
</dbReference>
<gene>
    <name evidence="2" type="ORF">KIF53_00620</name>
</gene>
<organism evidence="2 3">
    <name type="scientific">Chromobacterium subtsugae</name>
    <dbReference type="NCBI Taxonomy" id="251747"/>
    <lineage>
        <taxon>Bacteria</taxon>
        <taxon>Pseudomonadati</taxon>
        <taxon>Pseudomonadota</taxon>
        <taxon>Betaproteobacteria</taxon>
        <taxon>Neisseriales</taxon>
        <taxon>Chromobacteriaceae</taxon>
        <taxon>Chromobacterium</taxon>
    </lineage>
</organism>
<dbReference type="GeneID" id="89683628"/>
<accession>A0ABS7F825</accession>
<feature type="chain" id="PRO_5046779278" evidence="1">
    <location>
        <begin position="22"/>
        <end position="269"/>
    </location>
</feature>
<dbReference type="RefSeq" id="WP_043572880.1">
    <property type="nucleotide sequence ID" value="NZ_CP142381.1"/>
</dbReference>
<proteinExistence type="predicted"/>